<protein>
    <recommendedName>
        <fullName evidence="5 13">Malto-oligosyltrehalose trehalohydrolase</fullName>
        <shortName evidence="14">MTHase</shortName>
        <ecNumber evidence="4 13">3.2.1.141</ecNumber>
    </recommendedName>
    <alternativeName>
        <fullName evidence="11 14">4-alpha-D-((1-&gt;4)-alpha-D-glucano)trehalose trehalohydrolase</fullName>
    </alternativeName>
    <alternativeName>
        <fullName evidence="10 14">Maltooligosyl trehalose trehalohydrolase</fullName>
    </alternativeName>
</protein>
<dbReference type="CDD" id="cd02853">
    <property type="entry name" value="E_set_MTHase_like_N"/>
    <property type="match status" value="1"/>
</dbReference>
<reference evidence="18" key="2">
    <citation type="submission" date="2020-08" db="EMBL/GenBank/DDBJ databases">
        <authorList>
            <person name="Chen M."/>
            <person name="Teng W."/>
            <person name="Zhao L."/>
            <person name="Hu C."/>
            <person name="Zhou Y."/>
            <person name="Han B."/>
            <person name="Song L."/>
            <person name="Shu W."/>
        </authorList>
    </citation>
    <scope>NUCLEOTIDE SEQUENCE</scope>
    <source>
        <strain evidence="18">FACHB-1375</strain>
    </source>
</reference>
<dbReference type="GO" id="GO:0005992">
    <property type="term" value="P:trehalose biosynthetic process"/>
    <property type="evidence" value="ECO:0007669"/>
    <property type="project" value="UniProtKB-UniRule"/>
</dbReference>
<dbReference type="InterPro" id="IPR044901">
    <property type="entry name" value="Trehalose_TreZ_E-set_sf"/>
</dbReference>
<name>A0A926VA22_9CYAN</name>
<keyword evidence="8" id="KW-0119">Carbohydrate metabolism</keyword>
<feature type="active site" description="Nucleophile" evidence="15">
    <location>
        <position position="259"/>
    </location>
</feature>
<dbReference type="Pfam" id="PF00128">
    <property type="entry name" value="Alpha-amylase"/>
    <property type="match status" value="1"/>
</dbReference>
<dbReference type="NCBIfam" id="TIGR02402">
    <property type="entry name" value="trehalose_TreZ"/>
    <property type="match status" value="1"/>
</dbReference>
<evidence type="ECO:0000256" key="12">
    <source>
        <dbReference type="ARBA" id="ARBA00034013"/>
    </source>
</evidence>
<evidence type="ECO:0000256" key="3">
    <source>
        <dbReference type="ARBA" id="ARBA00008061"/>
    </source>
</evidence>
<dbReference type="PANTHER" id="PTHR43651:SF11">
    <property type="entry name" value="MALTO-OLIGOSYLTREHALOSE TREHALOHYDROLASE"/>
    <property type="match status" value="1"/>
</dbReference>
<dbReference type="AlphaFoldDB" id="A0A926VA22"/>
<comment type="pathway">
    <text evidence="2 14">Glycan biosynthesis; trehalose biosynthesis.</text>
</comment>
<dbReference type="SMART" id="SM00642">
    <property type="entry name" value="Aamy"/>
    <property type="match status" value="1"/>
</dbReference>
<dbReference type="InterPro" id="IPR013783">
    <property type="entry name" value="Ig-like_fold"/>
</dbReference>
<evidence type="ECO:0000256" key="15">
    <source>
        <dbReference type="PIRSR" id="PIRSR006337-1"/>
    </source>
</evidence>
<dbReference type="InterPro" id="IPR004193">
    <property type="entry name" value="Glyco_hydro_13_N"/>
</dbReference>
<accession>A0A926VA22</accession>
<sequence length="607" mass="69302">MRIGSHYLGNDRCEFSLWAPTLQEVAVQILSSERRLIPMQQDEEGYWKVTVEGVAPGTLYNYELEGNIERADPASHFQPQGVHGPSEVVEHSTFAWTDKSWSGVPLEEMIIYELHVGTFTDAGTFESMIPRLKDLRELGINAIEIMPVAQFPGERNWGYDGVFPFAVQNSYGGPEAFKKSIDACHQHGISVILDVVFNHIGPEGNYFADFGPYFTKKYSGDWGDAMNFDGQYSDGVRNYFIENALYWFENYHIDGLRLDAIQAILEFGARPFLRELSDAVAEISQKIGRKLYLIAESDLNDVRTIRSREIGGYGIDAQWNDDFHHSLHTLLTGENDRYYQDFGKLAHIEKSYREGFVYSGQYAPHRKRRHGSSSVEEPGYKFVVFSQTHDQIGNRVLAERLSQLVAFEGLKLAAGAVFLSAFVPFLFMGEEYGESAPFFYFISHSDEPLIEIIRKSKAEEFKAFTGRGEMQDPQSPDTFNKCKLNWELRTEGKHQALWELHRQLIQMRQTIPALKKLDKKCLEVSGIEDDKILFLRRWNDDSQIFAILNFNLEDVTFTAAPPVGNWQKILDSSERKWMGSGTSLPDNLEAGKQVTMKPQSFVVYEVK</sequence>
<evidence type="ECO:0000256" key="4">
    <source>
        <dbReference type="ARBA" id="ARBA00012268"/>
    </source>
</evidence>
<evidence type="ECO:0000256" key="5">
    <source>
        <dbReference type="ARBA" id="ARBA00015938"/>
    </source>
</evidence>
<dbReference type="Proteomes" id="UP000641646">
    <property type="component" value="Unassembled WGS sequence"/>
</dbReference>
<comment type="subcellular location">
    <subcellularLocation>
        <location evidence="1 15">Cytoplasm</location>
    </subcellularLocation>
</comment>
<comment type="catalytic activity">
    <reaction evidence="12 14">
        <text>hydrolysis of (1-&gt;4)-alpha-D-glucosidic linkage in 4-alpha-D-[(1-&gt;4)-alpha-D-glucanosyl]n trehalose to yield trehalose and (1-&gt;4)-alpha-D-glucan.</text>
        <dbReference type="EC" id="3.2.1.141"/>
    </reaction>
</comment>
<evidence type="ECO:0000313" key="18">
    <source>
        <dbReference type="EMBL" id="MBD2179966.1"/>
    </source>
</evidence>
<comment type="similarity">
    <text evidence="3 14">Belongs to the glycosyl hydrolase 13 family.</text>
</comment>
<evidence type="ECO:0000256" key="1">
    <source>
        <dbReference type="ARBA" id="ARBA00004496"/>
    </source>
</evidence>
<evidence type="ECO:0000256" key="10">
    <source>
        <dbReference type="ARBA" id="ARBA00032057"/>
    </source>
</evidence>
<keyword evidence="9 14" id="KW-0326">Glycosidase</keyword>
<evidence type="ECO:0000256" key="6">
    <source>
        <dbReference type="ARBA" id="ARBA00022490"/>
    </source>
</evidence>
<dbReference type="InterPro" id="IPR017853">
    <property type="entry name" value="GH"/>
</dbReference>
<evidence type="ECO:0000256" key="14">
    <source>
        <dbReference type="PIRNR" id="PIRNR006337"/>
    </source>
</evidence>
<keyword evidence="6" id="KW-0963">Cytoplasm</keyword>
<dbReference type="EMBL" id="JACJPW010000004">
    <property type="protein sequence ID" value="MBD2179966.1"/>
    <property type="molecule type" value="Genomic_DNA"/>
</dbReference>
<evidence type="ECO:0000256" key="13">
    <source>
        <dbReference type="NCBIfam" id="TIGR02402"/>
    </source>
</evidence>
<dbReference type="InterPro" id="IPR014756">
    <property type="entry name" value="Ig_E-set"/>
</dbReference>
<dbReference type="SUPFAM" id="SSF81296">
    <property type="entry name" value="E set domains"/>
    <property type="match status" value="1"/>
</dbReference>
<evidence type="ECO:0000256" key="9">
    <source>
        <dbReference type="ARBA" id="ARBA00023295"/>
    </source>
</evidence>
<dbReference type="PIRSF" id="PIRSF006337">
    <property type="entry name" value="Trehalose_TreZ"/>
    <property type="match status" value="1"/>
</dbReference>
<evidence type="ECO:0000256" key="2">
    <source>
        <dbReference type="ARBA" id="ARBA00005199"/>
    </source>
</evidence>
<feature type="site" description="Transition state stabilizer" evidence="16">
    <location>
        <position position="390"/>
    </location>
</feature>
<dbReference type="Gene3D" id="2.60.40.10">
    <property type="entry name" value="Immunoglobulins"/>
    <property type="match status" value="1"/>
</dbReference>
<dbReference type="Pfam" id="PF02922">
    <property type="entry name" value="CBM_48"/>
    <property type="match status" value="1"/>
</dbReference>
<dbReference type="EC" id="3.2.1.141" evidence="4 13"/>
<evidence type="ECO:0000259" key="17">
    <source>
        <dbReference type="SMART" id="SM00642"/>
    </source>
</evidence>
<feature type="active site" description="Proton donor" evidence="15">
    <location>
        <position position="296"/>
    </location>
</feature>
<keyword evidence="19" id="KW-1185">Reference proteome</keyword>
<keyword evidence="7 14" id="KW-0378">Hydrolase</keyword>
<evidence type="ECO:0000313" key="19">
    <source>
        <dbReference type="Proteomes" id="UP000641646"/>
    </source>
</evidence>
<dbReference type="GO" id="GO:0033942">
    <property type="term" value="F:4-alpha-D-(1-&gt;4)-alpha-D-glucanotrehalose trehalohydrolase activity"/>
    <property type="evidence" value="ECO:0007669"/>
    <property type="project" value="UniProtKB-EC"/>
</dbReference>
<feature type="domain" description="Glycosyl hydrolase family 13 catalytic" evidence="17">
    <location>
        <begin position="113"/>
        <end position="459"/>
    </location>
</feature>
<proteinExistence type="inferred from homology"/>
<reference evidence="18" key="1">
    <citation type="journal article" date="2015" name="ISME J.">
        <title>Draft Genome Sequence of Streptomyces incarnatus NRRL8089, which Produces the Nucleoside Antibiotic Sinefungin.</title>
        <authorList>
            <person name="Oshima K."/>
            <person name="Hattori M."/>
            <person name="Shimizu H."/>
            <person name="Fukuda K."/>
            <person name="Nemoto M."/>
            <person name="Inagaki K."/>
            <person name="Tamura T."/>
        </authorList>
    </citation>
    <scope>NUCLEOTIDE SEQUENCE</scope>
    <source>
        <strain evidence="18">FACHB-1375</strain>
    </source>
</reference>
<dbReference type="Gene3D" id="1.10.10.760">
    <property type="entry name" value="E-set domains of sugar-utilizing enzymes"/>
    <property type="match status" value="1"/>
</dbReference>
<dbReference type="PANTHER" id="PTHR43651">
    <property type="entry name" value="1,4-ALPHA-GLUCAN-BRANCHING ENZYME"/>
    <property type="match status" value="1"/>
</dbReference>
<evidence type="ECO:0000256" key="7">
    <source>
        <dbReference type="ARBA" id="ARBA00022801"/>
    </source>
</evidence>
<evidence type="ECO:0000256" key="8">
    <source>
        <dbReference type="ARBA" id="ARBA00023277"/>
    </source>
</evidence>
<dbReference type="InterPro" id="IPR012768">
    <property type="entry name" value="Trehalose_TreZ"/>
</dbReference>
<dbReference type="Gene3D" id="3.20.20.80">
    <property type="entry name" value="Glycosidases"/>
    <property type="match status" value="1"/>
</dbReference>
<gene>
    <name evidence="18" type="primary">treZ</name>
    <name evidence="18" type="ORF">H6G03_02360</name>
</gene>
<dbReference type="GO" id="GO:0005737">
    <property type="term" value="C:cytoplasm"/>
    <property type="evidence" value="ECO:0007669"/>
    <property type="project" value="UniProtKB-SubCell"/>
</dbReference>
<evidence type="ECO:0000256" key="16">
    <source>
        <dbReference type="PIRSR" id="PIRSR006337-3"/>
    </source>
</evidence>
<dbReference type="SUPFAM" id="SSF51445">
    <property type="entry name" value="(Trans)glycosidases"/>
    <property type="match status" value="1"/>
</dbReference>
<dbReference type="InterPro" id="IPR006047">
    <property type="entry name" value="GH13_cat_dom"/>
</dbReference>
<organism evidence="18 19">
    <name type="scientific">Aerosakkonema funiforme FACHB-1375</name>
    <dbReference type="NCBI Taxonomy" id="2949571"/>
    <lineage>
        <taxon>Bacteria</taxon>
        <taxon>Bacillati</taxon>
        <taxon>Cyanobacteriota</taxon>
        <taxon>Cyanophyceae</taxon>
        <taxon>Oscillatoriophycideae</taxon>
        <taxon>Aerosakkonematales</taxon>
        <taxon>Aerosakkonemataceae</taxon>
        <taxon>Aerosakkonema</taxon>
    </lineage>
</organism>
<evidence type="ECO:0000256" key="11">
    <source>
        <dbReference type="ARBA" id="ARBA00033284"/>
    </source>
</evidence>
<comment type="caution">
    <text evidence="18">The sequence shown here is derived from an EMBL/GenBank/DDBJ whole genome shotgun (WGS) entry which is preliminary data.</text>
</comment>
<dbReference type="CDD" id="cd11325">
    <property type="entry name" value="AmyAc_GTHase"/>
    <property type="match status" value="1"/>
</dbReference>